<organism evidence="2">
    <name type="scientific">marine metagenome</name>
    <dbReference type="NCBI Taxonomy" id="408172"/>
    <lineage>
        <taxon>unclassified sequences</taxon>
        <taxon>metagenomes</taxon>
        <taxon>ecological metagenomes</taxon>
    </lineage>
</organism>
<dbReference type="InterPro" id="IPR000639">
    <property type="entry name" value="Epox_hydrolase-like"/>
</dbReference>
<dbReference type="PANTHER" id="PTHR43798">
    <property type="entry name" value="MONOACYLGLYCEROL LIPASE"/>
    <property type="match status" value="1"/>
</dbReference>
<evidence type="ECO:0000313" key="2">
    <source>
        <dbReference type="EMBL" id="SVB73144.1"/>
    </source>
</evidence>
<dbReference type="SUPFAM" id="SSF53474">
    <property type="entry name" value="alpha/beta-Hydrolases"/>
    <property type="match status" value="1"/>
</dbReference>
<dbReference type="InterPro" id="IPR029058">
    <property type="entry name" value="AB_hydrolase_fold"/>
</dbReference>
<sequence>MLSYKKIGTGYPLVLIHGYLGGQSMWKFQEELKNDYDLIMPSLAGYGESSHMTAPSTIKENANQVLKLLDYLKIDKFNLLGHSMGGMIVQEMAALYPERINKLICFGTGSIGVLPNRFETINESRTKIKKFGLNKVRQDIAKTWFIDYLIGDGFKLCIDEGQKASKQAALASLDAWECWDGREQLKHIKCPTLIIWSDKDRSYDWSQQKILKKGIVDSRVEIIENCAHNSHMEKPKLFNQIVKNFLL</sequence>
<dbReference type="InterPro" id="IPR000073">
    <property type="entry name" value="AB_hydrolase_1"/>
</dbReference>
<proteinExistence type="predicted"/>
<dbReference type="InterPro" id="IPR050266">
    <property type="entry name" value="AB_hydrolase_sf"/>
</dbReference>
<dbReference type="GO" id="GO:0016020">
    <property type="term" value="C:membrane"/>
    <property type="evidence" value="ECO:0007669"/>
    <property type="project" value="TreeGrafter"/>
</dbReference>
<dbReference type="Pfam" id="PF00561">
    <property type="entry name" value="Abhydrolase_1"/>
    <property type="match status" value="1"/>
</dbReference>
<reference evidence="2" key="1">
    <citation type="submission" date="2018-05" db="EMBL/GenBank/DDBJ databases">
        <authorList>
            <person name="Lanie J.A."/>
            <person name="Ng W.-L."/>
            <person name="Kazmierczak K.M."/>
            <person name="Andrzejewski T.M."/>
            <person name="Davidsen T.M."/>
            <person name="Wayne K.J."/>
            <person name="Tettelin H."/>
            <person name="Glass J.I."/>
            <person name="Rusch D."/>
            <person name="Podicherti R."/>
            <person name="Tsui H.-C.T."/>
            <person name="Winkler M.E."/>
        </authorList>
    </citation>
    <scope>NUCLEOTIDE SEQUENCE</scope>
</reference>
<dbReference type="AlphaFoldDB" id="A0A382GEM3"/>
<feature type="domain" description="AB hydrolase-1" evidence="1">
    <location>
        <begin position="11"/>
        <end position="235"/>
    </location>
</feature>
<dbReference type="Gene3D" id="3.40.50.1820">
    <property type="entry name" value="alpha/beta hydrolase"/>
    <property type="match status" value="1"/>
</dbReference>
<dbReference type="PRINTS" id="PR00412">
    <property type="entry name" value="EPOXHYDRLASE"/>
</dbReference>
<accession>A0A382GEM3</accession>
<dbReference type="EMBL" id="UINC01054892">
    <property type="protein sequence ID" value="SVB73144.1"/>
    <property type="molecule type" value="Genomic_DNA"/>
</dbReference>
<evidence type="ECO:0000259" key="1">
    <source>
        <dbReference type="Pfam" id="PF00561"/>
    </source>
</evidence>
<name>A0A382GEM3_9ZZZZ</name>
<gene>
    <name evidence="2" type="ORF">METZ01_LOCUS225998</name>
</gene>
<dbReference type="PANTHER" id="PTHR43798:SF33">
    <property type="entry name" value="HYDROLASE, PUTATIVE (AFU_ORTHOLOGUE AFUA_2G14860)-RELATED"/>
    <property type="match status" value="1"/>
</dbReference>
<protein>
    <recommendedName>
        <fullName evidence="1">AB hydrolase-1 domain-containing protein</fullName>
    </recommendedName>
</protein>
<dbReference type="PRINTS" id="PR00111">
    <property type="entry name" value="ABHYDROLASE"/>
</dbReference>
<dbReference type="GO" id="GO:0003824">
    <property type="term" value="F:catalytic activity"/>
    <property type="evidence" value="ECO:0007669"/>
    <property type="project" value="InterPro"/>
</dbReference>